<feature type="transmembrane region" description="Helical" evidence="1">
    <location>
        <begin position="177"/>
        <end position="196"/>
    </location>
</feature>
<protein>
    <submittedName>
        <fullName evidence="2">Uncharacterized protein</fullName>
    </submittedName>
</protein>
<keyword evidence="3" id="KW-1185">Reference proteome</keyword>
<proteinExistence type="predicted"/>
<evidence type="ECO:0000313" key="3">
    <source>
        <dbReference type="Proteomes" id="UP001153069"/>
    </source>
</evidence>
<evidence type="ECO:0000313" key="2">
    <source>
        <dbReference type="EMBL" id="CAB9516462.1"/>
    </source>
</evidence>
<gene>
    <name evidence="2" type="ORF">SEMRO_784_G202050.1</name>
</gene>
<evidence type="ECO:0000256" key="1">
    <source>
        <dbReference type="SAM" id="Phobius"/>
    </source>
</evidence>
<dbReference type="SUPFAM" id="SSF54001">
    <property type="entry name" value="Cysteine proteinases"/>
    <property type="match status" value="1"/>
</dbReference>
<dbReference type="AlphaFoldDB" id="A0A9N8HKX6"/>
<dbReference type="InterPro" id="IPR038765">
    <property type="entry name" value="Papain-like_cys_pep_sf"/>
</dbReference>
<keyword evidence="1" id="KW-1133">Transmembrane helix</keyword>
<dbReference type="Proteomes" id="UP001153069">
    <property type="component" value="Unassembled WGS sequence"/>
</dbReference>
<name>A0A9N8HKX6_9STRA</name>
<keyword evidence="1" id="KW-0472">Membrane</keyword>
<accession>A0A9N8HKX6</accession>
<comment type="caution">
    <text evidence="2">The sequence shown here is derived from an EMBL/GenBank/DDBJ whole genome shotgun (WGS) entry which is preliminary data.</text>
</comment>
<reference evidence="2" key="1">
    <citation type="submission" date="2020-06" db="EMBL/GenBank/DDBJ databases">
        <authorList>
            <consortium name="Plant Systems Biology data submission"/>
        </authorList>
    </citation>
    <scope>NUCLEOTIDE SEQUENCE</scope>
    <source>
        <strain evidence="2">D6</strain>
    </source>
</reference>
<sequence>MNNTKTAPVTPGGGNASSAIHYNDSLAPVFTNICTPPPKAKQTSRFFIIKKANHLLRPINGSWAELNQVQQAKLGFLLMMEQDTCAMDHLPNVTPVNIATTFMEALDPSTDIGRRLEAFVRKGGDRAEFADTSSAIKKKFHEATGNVWRENVDWSVYSIFYDPDHPNVEAFLRYQTIFSTVCWILVGAGAIFYYMAKVTGSSFAECVNQYAINLGRFMRNKFKPKEIFAKVFLADGGYPIDFLEHMLDSWKAPSPEEPKTNLVVLNVKDTPQTIFAKVQSQLETTGPLVIANYKPFSAYRDQQLVENISFSGDWHELKGAGDDTTLMHAVLVVGVRLTVDGSSGGVEFWAQDSMLGRPFIVLGWDLLKSMGVKNMRHIMEGSTFLGTTDGESVDGYPASLLSGSLSGSPSPSLVESLSSCSASEVRGPPEWMGFEIPEGKKAEDLSTFT</sequence>
<keyword evidence="1" id="KW-0812">Transmembrane</keyword>
<dbReference type="EMBL" id="CAICTM010000783">
    <property type="protein sequence ID" value="CAB9516462.1"/>
    <property type="molecule type" value="Genomic_DNA"/>
</dbReference>
<organism evidence="2 3">
    <name type="scientific">Seminavis robusta</name>
    <dbReference type="NCBI Taxonomy" id="568900"/>
    <lineage>
        <taxon>Eukaryota</taxon>
        <taxon>Sar</taxon>
        <taxon>Stramenopiles</taxon>
        <taxon>Ochrophyta</taxon>
        <taxon>Bacillariophyta</taxon>
        <taxon>Bacillariophyceae</taxon>
        <taxon>Bacillariophycidae</taxon>
        <taxon>Naviculales</taxon>
        <taxon>Naviculaceae</taxon>
        <taxon>Seminavis</taxon>
    </lineage>
</organism>